<dbReference type="PANTHER" id="PTHR37317">
    <property type="entry name" value="BLR8090 PROTEIN"/>
    <property type="match status" value="1"/>
</dbReference>
<proteinExistence type="predicted"/>
<accession>A0A6C0AG34</accession>
<sequence>MDNSFANLTISSVSVNNIPEEIITSNLLKDKRPDIFIQIHPTKNVCLNIDKLTCGSSKIIWWLCPINPCGCHEYQTSIKRILIKKNSLCPYCTIHQPIPCEHSNSIFSDEIWIKEFAYDLNIGLDPKKIAKGSNDKIWWRCTKHNTCEMHIWEAAPNSRNGCPWCTNKKVCKCNSMMTVEGIPELFCQELNSDIDPYAISISSHKQLTWKCLDHKTCKEHIWEGYVSNVVGKGSRCPWCKGGSSKTCKCMSFMNIPKLFEEFDQTLNPDLDPWKISKGNNIDIWWRCSEHKTCNKHIWKGRVSRRTGPQSCGCPFCNGSHQKCDCISFMQNELLAKEFIQELNPDIDPWKISYGSDKVINWKCIDCSTIWKDNIYHRNSPSDPRTCPNCNNMRSESKGANLCRQYLDNNNINYQCETALDNYITNRRFDFKFIYNNRNFILEYDGEQHFNQCTWHKDEEDFLSKQEIDRIKNYFAILSGYIVIRISKKEYNSIVKYLDYFINYNFEEPLVCIDDTVKYEYIMLKNQLQNYSEDIEIKYLSM</sequence>
<dbReference type="AlphaFoldDB" id="A0A6C0AG34"/>
<dbReference type="EMBL" id="MN740596">
    <property type="protein sequence ID" value="QHS78335.1"/>
    <property type="molecule type" value="Genomic_DNA"/>
</dbReference>
<feature type="domain" description="Treble clef zinc finger" evidence="1">
    <location>
        <begin position="258"/>
        <end position="318"/>
    </location>
</feature>
<protein>
    <recommendedName>
        <fullName evidence="1">Treble clef zinc finger domain-containing protein</fullName>
    </recommendedName>
</protein>
<dbReference type="Pfam" id="PF14311">
    <property type="entry name" value="DUF4379"/>
    <property type="match status" value="5"/>
</dbReference>
<name>A0A6C0AG34_9ZZZZ</name>
<evidence type="ECO:0000313" key="2">
    <source>
        <dbReference type="EMBL" id="QHS78335.1"/>
    </source>
</evidence>
<dbReference type="PANTHER" id="PTHR37317:SF1">
    <property type="entry name" value="ZINC-RIBBON DOMAIN-CONTAINING PROTEIN-RELATED"/>
    <property type="match status" value="1"/>
</dbReference>
<reference evidence="2" key="1">
    <citation type="journal article" date="2020" name="Nature">
        <title>Giant virus diversity and host interactions through global metagenomics.</title>
        <authorList>
            <person name="Schulz F."/>
            <person name="Roux S."/>
            <person name="Paez-Espino D."/>
            <person name="Jungbluth S."/>
            <person name="Walsh D.A."/>
            <person name="Denef V.J."/>
            <person name="McMahon K.D."/>
            <person name="Konstantinidis K.T."/>
            <person name="Eloe-Fadrosh E.A."/>
            <person name="Kyrpides N.C."/>
            <person name="Woyke T."/>
        </authorList>
    </citation>
    <scope>NUCLEOTIDE SEQUENCE</scope>
    <source>
        <strain evidence="2">GVMAG-S-1021933-23</strain>
    </source>
</reference>
<dbReference type="InterPro" id="IPR025487">
    <property type="entry name" value="DUF4379"/>
</dbReference>
<feature type="domain" description="Treble clef zinc finger" evidence="1">
    <location>
        <begin position="185"/>
        <end position="241"/>
    </location>
</feature>
<feature type="domain" description="Treble clef zinc finger" evidence="1">
    <location>
        <begin position="39"/>
        <end position="93"/>
    </location>
</feature>
<organism evidence="2">
    <name type="scientific">viral metagenome</name>
    <dbReference type="NCBI Taxonomy" id="1070528"/>
    <lineage>
        <taxon>unclassified sequences</taxon>
        <taxon>metagenomes</taxon>
        <taxon>organismal metagenomes</taxon>
    </lineage>
</organism>
<dbReference type="Gene3D" id="3.40.960.10">
    <property type="entry name" value="VSR Endonuclease"/>
    <property type="match status" value="1"/>
</dbReference>
<feature type="domain" description="Treble clef zinc finger" evidence="1">
    <location>
        <begin position="334"/>
        <end position="391"/>
    </location>
</feature>
<feature type="domain" description="Treble clef zinc finger" evidence="1">
    <location>
        <begin position="113"/>
        <end position="168"/>
    </location>
</feature>
<evidence type="ECO:0000259" key="1">
    <source>
        <dbReference type="Pfam" id="PF14311"/>
    </source>
</evidence>